<dbReference type="EMBL" id="BGPR01269770">
    <property type="protein sequence ID" value="GBM95203.1"/>
    <property type="molecule type" value="Genomic_DNA"/>
</dbReference>
<accession>A0A4Y2K0D6</accession>
<organism evidence="4 5">
    <name type="scientific">Araneus ventricosus</name>
    <name type="common">Orbweaver spider</name>
    <name type="synonym">Epeira ventricosa</name>
    <dbReference type="NCBI Taxonomy" id="182803"/>
    <lineage>
        <taxon>Eukaryota</taxon>
        <taxon>Metazoa</taxon>
        <taxon>Ecdysozoa</taxon>
        <taxon>Arthropoda</taxon>
        <taxon>Chelicerata</taxon>
        <taxon>Arachnida</taxon>
        <taxon>Araneae</taxon>
        <taxon>Araneomorphae</taxon>
        <taxon>Entelegynae</taxon>
        <taxon>Araneoidea</taxon>
        <taxon>Araneidae</taxon>
        <taxon>Araneus</taxon>
    </lineage>
</organism>
<sequence>AAALFVSSALGPSEPFDVLLCKQEVDWMVSNTSVGTLKRGPFHDVPLTLTIRGS</sequence>
<evidence type="ECO:0000313" key="2">
    <source>
        <dbReference type="EMBL" id="GBM59501.1"/>
    </source>
</evidence>
<dbReference type="EMBL" id="BGPR01269799">
    <property type="protein sequence ID" value="GBM95279.1"/>
    <property type="molecule type" value="Genomic_DNA"/>
</dbReference>
<dbReference type="AlphaFoldDB" id="A0A4Y2K0D6"/>
<reference evidence="4 5" key="1">
    <citation type="journal article" date="2019" name="Sci. Rep.">
        <title>Orb-weaving spider Araneus ventricosus genome elucidates the spidroin gene catalogue.</title>
        <authorList>
            <person name="Kono N."/>
            <person name="Nakamura H."/>
            <person name="Ohtoshi R."/>
            <person name="Moran D.A.P."/>
            <person name="Shinohara A."/>
            <person name="Yoshida Y."/>
            <person name="Fujiwara M."/>
            <person name="Mori M."/>
            <person name="Tomita M."/>
            <person name="Arakawa K."/>
        </authorList>
    </citation>
    <scope>NUCLEOTIDE SEQUENCE [LARGE SCALE GENOMIC DNA]</scope>
</reference>
<dbReference type="Proteomes" id="UP000499080">
    <property type="component" value="Unassembled WGS sequence"/>
</dbReference>
<proteinExistence type="predicted"/>
<keyword evidence="5" id="KW-1185">Reference proteome</keyword>
<feature type="non-terminal residue" evidence="4">
    <location>
        <position position="1"/>
    </location>
</feature>
<comment type="caution">
    <text evidence="4">The sequence shown here is derived from an EMBL/GenBank/DDBJ whole genome shotgun (WGS) entry which is preliminary data.</text>
</comment>
<name>A0A4Y2K0D6_ARAVE</name>
<evidence type="ECO:0000313" key="3">
    <source>
        <dbReference type="EMBL" id="GBM95203.1"/>
    </source>
</evidence>
<evidence type="ECO:0000313" key="5">
    <source>
        <dbReference type="Proteomes" id="UP000499080"/>
    </source>
</evidence>
<evidence type="ECO:0000313" key="4">
    <source>
        <dbReference type="EMBL" id="GBM95279.1"/>
    </source>
</evidence>
<evidence type="ECO:0000313" key="1">
    <source>
        <dbReference type="EMBL" id="GBM59469.1"/>
    </source>
</evidence>
<gene>
    <name evidence="2" type="ORF">AVEN_111894_1</name>
    <name evidence="4" type="ORF">AVEN_175568_1</name>
    <name evidence="1" type="ORF">AVEN_71915_1</name>
    <name evidence="3" type="ORF">AVEN_89679_1</name>
</gene>
<dbReference type="EMBL" id="BGPR01256843">
    <property type="protein sequence ID" value="GBM59501.1"/>
    <property type="molecule type" value="Genomic_DNA"/>
</dbReference>
<dbReference type="EMBL" id="BGPR01256830">
    <property type="protein sequence ID" value="GBM59469.1"/>
    <property type="molecule type" value="Genomic_DNA"/>
</dbReference>
<protein>
    <submittedName>
        <fullName evidence="4">Uncharacterized protein</fullName>
    </submittedName>
</protein>